<feature type="transmembrane region" description="Helical" evidence="1">
    <location>
        <begin position="314"/>
        <end position="334"/>
    </location>
</feature>
<keyword evidence="2" id="KW-0732">Signal</keyword>
<evidence type="ECO:0000313" key="4">
    <source>
        <dbReference type="EMBL" id="KAK5582407.1"/>
    </source>
</evidence>
<feature type="chain" id="PRO_5042859527" description="SCP domain-containing protein" evidence="2">
    <location>
        <begin position="25"/>
        <end position="335"/>
    </location>
</feature>
<evidence type="ECO:0000256" key="2">
    <source>
        <dbReference type="SAM" id="SignalP"/>
    </source>
</evidence>
<dbReference type="Pfam" id="PF00188">
    <property type="entry name" value="CAP"/>
    <property type="match status" value="1"/>
</dbReference>
<dbReference type="AlphaFoldDB" id="A0AAN7U050"/>
<dbReference type="CDD" id="cd05379">
    <property type="entry name" value="CAP_bacterial"/>
    <property type="match status" value="1"/>
</dbReference>
<dbReference type="Gene3D" id="3.40.33.10">
    <property type="entry name" value="CAP"/>
    <property type="match status" value="1"/>
</dbReference>
<gene>
    <name evidence="4" type="ORF">RB653_003990</name>
</gene>
<comment type="caution">
    <text evidence="4">The sequence shown here is derived from an EMBL/GenBank/DDBJ whole genome shotgun (WGS) entry which is preliminary data.</text>
</comment>
<sequence length="335" mass="37231">MRVFYNLAICIFISTILMVNQVSGYGESEKGYPSHFERESHNLVNLVRMFPAEYKANYMSDYKNMGLENILNVPAVPPVWYNSTLNDLARFHSNDMATYPCFSHDSCDKTNIWARFDAFITCPSSGSRSENIAAGLSTGLQTNNQLICDKDGSLCATDASTNDGHRVNIMSKSTSNLGVGHVYVSSSTYKSYWTQDFTSGSCSIPDTPIYSAYHTFPSGANPQFIAIYYNKTEKAESIELVFVDGDSIDMTLTYGNSSAGAYIANSQFNYCAQYYFDIKTQSGNNYRYPDTGYLQLVNNLNASCPSWIDSSSSASLNSISFTFLILLSLFIILFA</sequence>
<evidence type="ECO:0000256" key="1">
    <source>
        <dbReference type="SAM" id="Phobius"/>
    </source>
</evidence>
<keyword evidence="1" id="KW-0472">Membrane</keyword>
<evidence type="ECO:0000259" key="3">
    <source>
        <dbReference type="Pfam" id="PF00188"/>
    </source>
</evidence>
<dbReference type="InterPro" id="IPR014044">
    <property type="entry name" value="CAP_dom"/>
</dbReference>
<dbReference type="PANTHER" id="PTHR31157:SF2">
    <property type="entry name" value="SCP DOMAIN-CONTAINING PROTEIN"/>
    <property type="match status" value="1"/>
</dbReference>
<feature type="domain" description="SCP" evidence="3">
    <location>
        <begin position="76"/>
        <end position="197"/>
    </location>
</feature>
<organism evidence="4 5">
    <name type="scientific">Dictyostelium firmibasis</name>
    <dbReference type="NCBI Taxonomy" id="79012"/>
    <lineage>
        <taxon>Eukaryota</taxon>
        <taxon>Amoebozoa</taxon>
        <taxon>Evosea</taxon>
        <taxon>Eumycetozoa</taxon>
        <taxon>Dictyostelia</taxon>
        <taxon>Dictyosteliales</taxon>
        <taxon>Dictyosteliaceae</taxon>
        <taxon>Dictyostelium</taxon>
    </lineage>
</organism>
<proteinExistence type="predicted"/>
<reference evidence="4 5" key="1">
    <citation type="submission" date="2023-11" db="EMBL/GenBank/DDBJ databases">
        <title>Dfirmibasis_genome.</title>
        <authorList>
            <person name="Edelbroek B."/>
            <person name="Kjellin J."/>
            <person name="Jerlstrom-Hultqvist J."/>
            <person name="Soderbom F."/>
        </authorList>
    </citation>
    <scope>NUCLEOTIDE SEQUENCE [LARGE SCALE GENOMIC DNA]</scope>
    <source>
        <strain evidence="4 5">TNS-C-14</strain>
    </source>
</reference>
<dbReference type="SUPFAM" id="SSF55797">
    <property type="entry name" value="PR-1-like"/>
    <property type="match status" value="1"/>
</dbReference>
<dbReference type="InterPro" id="IPR035940">
    <property type="entry name" value="CAP_sf"/>
</dbReference>
<keyword evidence="1" id="KW-0812">Transmembrane</keyword>
<dbReference type="EMBL" id="JAVFKY010000001">
    <property type="protein sequence ID" value="KAK5582407.1"/>
    <property type="molecule type" value="Genomic_DNA"/>
</dbReference>
<feature type="signal peptide" evidence="2">
    <location>
        <begin position="1"/>
        <end position="24"/>
    </location>
</feature>
<keyword evidence="5" id="KW-1185">Reference proteome</keyword>
<keyword evidence="1" id="KW-1133">Transmembrane helix</keyword>
<accession>A0AAN7U050</accession>
<protein>
    <recommendedName>
        <fullName evidence="3">SCP domain-containing protein</fullName>
    </recommendedName>
</protein>
<evidence type="ECO:0000313" key="5">
    <source>
        <dbReference type="Proteomes" id="UP001344447"/>
    </source>
</evidence>
<dbReference type="Proteomes" id="UP001344447">
    <property type="component" value="Unassembled WGS sequence"/>
</dbReference>
<name>A0AAN7U050_9MYCE</name>
<dbReference type="PANTHER" id="PTHR31157">
    <property type="entry name" value="SCP DOMAIN-CONTAINING PROTEIN"/>
    <property type="match status" value="1"/>
</dbReference>